<dbReference type="Pfam" id="PF13646">
    <property type="entry name" value="HEAT_2"/>
    <property type="match status" value="1"/>
</dbReference>
<evidence type="ECO:0000256" key="1">
    <source>
        <dbReference type="ARBA" id="ARBA00008779"/>
    </source>
</evidence>
<accession>A0A9W6R2Q8</accession>
<evidence type="ECO:0000313" key="6">
    <source>
        <dbReference type="Proteomes" id="UP001165136"/>
    </source>
</evidence>
<dbReference type="Proteomes" id="UP001165136">
    <property type="component" value="Unassembled WGS sequence"/>
</dbReference>
<keyword evidence="6" id="KW-1185">Reference proteome</keyword>
<dbReference type="GO" id="GO:0008484">
    <property type="term" value="F:sulfuric ester hydrolase activity"/>
    <property type="evidence" value="ECO:0007669"/>
    <property type="project" value="TreeGrafter"/>
</dbReference>
<dbReference type="InterPro" id="IPR017850">
    <property type="entry name" value="Alkaline_phosphatase_core_sf"/>
</dbReference>
<feature type="domain" description="Sulfatase N-terminal" evidence="4">
    <location>
        <begin position="106"/>
        <end position="296"/>
    </location>
</feature>
<dbReference type="RefSeq" id="WP_285488254.1">
    <property type="nucleotide sequence ID" value="NZ_BSTI01000010.1"/>
</dbReference>
<name>A0A9W6R2Q8_9PSEU</name>
<proteinExistence type="inferred from homology"/>
<dbReference type="Gene3D" id="3.40.720.10">
    <property type="entry name" value="Alkaline Phosphatase, subunit A"/>
    <property type="match status" value="1"/>
</dbReference>
<dbReference type="SUPFAM" id="SSF53649">
    <property type="entry name" value="Alkaline phosphatase-like"/>
    <property type="match status" value="1"/>
</dbReference>
<evidence type="ECO:0000256" key="3">
    <source>
        <dbReference type="ARBA" id="ARBA00022801"/>
    </source>
</evidence>
<gene>
    <name evidence="5" type="primary">atsG</name>
    <name evidence="5" type="ORF">Atai01_47970</name>
</gene>
<keyword evidence="2" id="KW-0479">Metal-binding</keyword>
<reference evidence="5" key="1">
    <citation type="submission" date="2023-03" db="EMBL/GenBank/DDBJ databases">
        <title>Amycolatopsis taiwanensis NBRC 103393.</title>
        <authorList>
            <person name="Ichikawa N."/>
            <person name="Sato H."/>
            <person name="Tonouchi N."/>
        </authorList>
    </citation>
    <scope>NUCLEOTIDE SEQUENCE</scope>
    <source>
        <strain evidence="5">NBRC 103393</strain>
    </source>
</reference>
<dbReference type="CDD" id="cd16027">
    <property type="entry name" value="SGSH"/>
    <property type="match status" value="1"/>
</dbReference>
<feature type="domain" description="Sulfatase N-terminal" evidence="4">
    <location>
        <begin position="9"/>
        <end position="102"/>
    </location>
</feature>
<dbReference type="PANTHER" id="PTHR45953:SF1">
    <property type="entry name" value="IDURONATE 2-SULFATASE"/>
    <property type="match status" value="1"/>
</dbReference>
<dbReference type="SUPFAM" id="SSF48371">
    <property type="entry name" value="ARM repeat"/>
    <property type="match status" value="1"/>
</dbReference>
<dbReference type="AlphaFoldDB" id="A0A9W6R2Q8"/>
<comment type="caution">
    <text evidence="5">The sequence shown here is derived from an EMBL/GenBank/DDBJ whole genome shotgun (WGS) entry which is preliminary data.</text>
</comment>
<dbReference type="InterPro" id="IPR016024">
    <property type="entry name" value="ARM-type_fold"/>
</dbReference>
<dbReference type="PANTHER" id="PTHR45953">
    <property type="entry name" value="IDURONATE 2-SULFATASE"/>
    <property type="match status" value="1"/>
</dbReference>
<dbReference type="GO" id="GO:0005737">
    <property type="term" value="C:cytoplasm"/>
    <property type="evidence" value="ECO:0007669"/>
    <property type="project" value="TreeGrafter"/>
</dbReference>
<dbReference type="GO" id="GO:0046872">
    <property type="term" value="F:metal ion binding"/>
    <property type="evidence" value="ECO:0007669"/>
    <property type="project" value="UniProtKB-KW"/>
</dbReference>
<evidence type="ECO:0000313" key="5">
    <source>
        <dbReference type="EMBL" id="GLY68178.1"/>
    </source>
</evidence>
<dbReference type="InterPro" id="IPR024607">
    <property type="entry name" value="Sulfatase_CS"/>
</dbReference>
<evidence type="ECO:0000256" key="2">
    <source>
        <dbReference type="ARBA" id="ARBA00022723"/>
    </source>
</evidence>
<dbReference type="PROSITE" id="PS00523">
    <property type="entry name" value="SULFATASE_1"/>
    <property type="match status" value="1"/>
</dbReference>
<dbReference type="InterPro" id="IPR000917">
    <property type="entry name" value="Sulfatase_N"/>
</dbReference>
<comment type="similarity">
    <text evidence="1">Belongs to the sulfatase family.</text>
</comment>
<sequence length="634" mass="69978">MAAGASARPNVLWIVGEDCPPWFGCYGDVLASTPVIDALAERATLFERAYCTAPVCSPSRFSLLTGIVPESHSPADRMRSAAERPDWMTTYPESFRAAGYYCTNNQKTDYNLDVDADVIWDESSATAHWRGRPDGSPFLAVFNFDPTHESSIFDAESPLAQAMAAFAKKLRPNTGLPSPDPLVPTVPLDAVRVPRYLPDTREIRTDFAKYHEAVTRFNAFVGRLLTQLDEDGLTDKTLVLLTSDHGGVTPRSKRYLYDEGLHVPLMMAIPGRERRRWAEPVSSLSIPTTLLTLAGIDVPAQMQGEPLAGPAAPSPAEPSYAFSARGRMDERYSLVRTIRSRRFRYLRNYTPHRPVIQHQAFAWNAAGYRSWESERQAGRLTPEQERWWLPAPPVELYDLDADVDEVVNLAGEGAYAEVEADLRRRLREHILAVNDNGFLPEDSPLLGWDASREPGAYPLERVLELADLGLERDPSRLPTFAEALADGDPVVRRWAAFGLLWLAPEAGPAADALRSALPDPVPSVVVPAAEALARTTGEEAAYATLARLAEPANNVWTRLEAINALTYLDLDRVRPYRAVINDAAETSHEYLGNAGRYLRFRLDGDYTPDAVVFSVNGFFAGMAAGAGPDRSSSH</sequence>
<dbReference type="Gene3D" id="1.25.10.10">
    <property type="entry name" value="Leucine-rich Repeat Variant"/>
    <property type="match status" value="1"/>
</dbReference>
<dbReference type="InterPro" id="IPR011989">
    <property type="entry name" value="ARM-like"/>
</dbReference>
<keyword evidence="3" id="KW-0378">Hydrolase</keyword>
<protein>
    <submittedName>
        <fullName evidence="5">Sulfatase</fullName>
    </submittedName>
</protein>
<dbReference type="Pfam" id="PF00884">
    <property type="entry name" value="Sulfatase"/>
    <property type="match status" value="2"/>
</dbReference>
<evidence type="ECO:0000259" key="4">
    <source>
        <dbReference type="Pfam" id="PF00884"/>
    </source>
</evidence>
<dbReference type="EMBL" id="BSTI01000010">
    <property type="protein sequence ID" value="GLY68178.1"/>
    <property type="molecule type" value="Genomic_DNA"/>
</dbReference>
<organism evidence="5 6">
    <name type="scientific">Amycolatopsis taiwanensis</name>
    <dbReference type="NCBI Taxonomy" id="342230"/>
    <lineage>
        <taxon>Bacteria</taxon>
        <taxon>Bacillati</taxon>
        <taxon>Actinomycetota</taxon>
        <taxon>Actinomycetes</taxon>
        <taxon>Pseudonocardiales</taxon>
        <taxon>Pseudonocardiaceae</taxon>
        <taxon>Amycolatopsis</taxon>
    </lineage>
</organism>